<dbReference type="InterPro" id="IPR029061">
    <property type="entry name" value="THDP-binding"/>
</dbReference>
<evidence type="ECO:0000313" key="6">
    <source>
        <dbReference type="Proteomes" id="UP000034727"/>
    </source>
</evidence>
<comment type="caution">
    <text evidence="5">The sequence shown here is derived from an EMBL/GenBank/DDBJ whole genome shotgun (WGS) entry which is preliminary data.</text>
</comment>
<dbReference type="PATRIC" id="fig|1618663.3.peg.208"/>
<proteinExistence type="inferred from homology"/>
<sequence length="338" mass="36540">MLNEKLRINKKILENDFEKKPIRDGFGEGLVAAGEENKNVVALCADLMESTRTEAFAKKFPERFFEVGVAEQNMATIAAGLGISGKIPFISSYAIFSPGRNYEQIRTTICYNDSNVKIVGAHAGISVGPDGATHQATEDIAVMRALPNMKVVVPCDALEAKKATIAAAKVWGPVYIRLGRAKSAVVTTEETPFRFGKAELLWHPTHGRQITKPDVLIVGCGTLIHNSILAAKELESDKINVSVLNVHTIKPLDEHAILNHAGRAVAVVVVEEHQIAGGLGGAVAELLARALPMPMEFIGIRDTFGESGQPRELIEKYGMGVGDIKEAVRKAMKRKGIV</sequence>
<dbReference type="AlphaFoldDB" id="A0A0G1N4Y9"/>
<dbReference type="PANTHER" id="PTHR43825">
    <property type="entry name" value="PYRUVATE DEHYDROGENASE E1 COMPONENT"/>
    <property type="match status" value="1"/>
</dbReference>
<dbReference type="PANTHER" id="PTHR43825:SF1">
    <property type="entry name" value="TRANSKETOLASE-LIKE PYRIMIDINE-BINDING DOMAIN-CONTAINING PROTEIN"/>
    <property type="match status" value="1"/>
</dbReference>
<dbReference type="Gene3D" id="3.40.50.970">
    <property type="match status" value="1"/>
</dbReference>
<evidence type="ECO:0000256" key="3">
    <source>
        <dbReference type="ARBA" id="ARBA00023052"/>
    </source>
</evidence>
<dbReference type="FunFam" id="3.40.50.970:FF:000129">
    <property type="entry name" value="Transketolase"/>
    <property type="match status" value="1"/>
</dbReference>
<dbReference type="Gene3D" id="3.40.50.920">
    <property type="match status" value="1"/>
</dbReference>
<evidence type="ECO:0000256" key="2">
    <source>
        <dbReference type="ARBA" id="ARBA00007131"/>
    </source>
</evidence>
<dbReference type="CDD" id="cd07033">
    <property type="entry name" value="TPP_PYR_DXS_TK_like"/>
    <property type="match status" value="1"/>
</dbReference>
<dbReference type="InterPro" id="IPR009014">
    <property type="entry name" value="Transketo_C/PFOR_II"/>
</dbReference>
<reference evidence="5 6" key="1">
    <citation type="journal article" date="2015" name="Nature">
        <title>rRNA introns, odd ribosomes, and small enigmatic genomes across a large radiation of phyla.</title>
        <authorList>
            <person name="Brown C.T."/>
            <person name="Hug L.A."/>
            <person name="Thomas B.C."/>
            <person name="Sharon I."/>
            <person name="Castelle C.J."/>
            <person name="Singh A."/>
            <person name="Wilkins M.J."/>
            <person name="Williams K.H."/>
            <person name="Banfield J.F."/>
        </authorList>
    </citation>
    <scope>NUCLEOTIDE SEQUENCE [LARGE SCALE GENOMIC DNA]</scope>
</reference>
<keyword evidence="3" id="KW-0786">Thiamine pyrophosphate</keyword>
<feature type="domain" description="Transketolase-like pyrimidine-binding" evidence="4">
    <location>
        <begin position="20"/>
        <end position="185"/>
    </location>
</feature>
<dbReference type="EMBL" id="LCLJ01000005">
    <property type="protein sequence ID" value="KKU15656.1"/>
    <property type="molecule type" value="Genomic_DNA"/>
</dbReference>
<comment type="cofactor">
    <cofactor evidence="1">
        <name>thiamine diphosphate</name>
        <dbReference type="ChEBI" id="CHEBI:58937"/>
    </cofactor>
</comment>
<evidence type="ECO:0000259" key="4">
    <source>
        <dbReference type="SMART" id="SM00861"/>
    </source>
</evidence>
<protein>
    <recommendedName>
        <fullName evidence="4">Transketolase-like pyrimidine-binding domain-containing protein</fullName>
    </recommendedName>
</protein>
<dbReference type="InterPro" id="IPR005475">
    <property type="entry name" value="Transketolase-like_Pyr-bd"/>
</dbReference>
<dbReference type="InterPro" id="IPR051157">
    <property type="entry name" value="PDH/Transketolase"/>
</dbReference>
<name>A0A0G1N4Y9_9BACT</name>
<evidence type="ECO:0000256" key="1">
    <source>
        <dbReference type="ARBA" id="ARBA00001964"/>
    </source>
</evidence>
<dbReference type="SUPFAM" id="SSF52518">
    <property type="entry name" value="Thiamin diphosphate-binding fold (THDP-binding)"/>
    <property type="match status" value="1"/>
</dbReference>
<organism evidence="5 6">
    <name type="scientific">Candidatus Jorgensenbacteria bacterium GW2011_GWA2_45_9</name>
    <dbReference type="NCBI Taxonomy" id="1618663"/>
    <lineage>
        <taxon>Bacteria</taxon>
        <taxon>Candidatus Joergenseniibacteriota</taxon>
    </lineage>
</organism>
<dbReference type="SMART" id="SM00861">
    <property type="entry name" value="Transket_pyr"/>
    <property type="match status" value="1"/>
</dbReference>
<accession>A0A0G1N4Y9</accession>
<dbReference type="SUPFAM" id="SSF52922">
    <property type="entry name" value="TK C-terminal domain-like"/>
    <property type="match status" value="1"/>
</dbReference>
<comment type="similarity">
    <text evidence="2">Belongs to the transketolase family.</text>
</comment>
<dbReference type="InterPro" id="IPR033248">
    <property type="entry name" value="Transketolase_C"/>
</dbReference>
<gene>
    <name evidence="5" type="ORF">UX22_C0005G0013</name>
</gene>
<dbReference type="Proteomes" id="UP000034727">
    <property type="component" value="Unassembled WGS sequence"/>
</dbReference>
<evidence type="ECO:0000313" key="5">
    <source>
        <dbReference type="EMBL" id="KKU15656.1"/>
    </source>
</evidence>
<dbReference type="Pfam" id="PF02779">
    <property type="entry name" value="Transket_pyr"/>
    <property type="match status" value="1"/>
</dbReference>
<dbReference type="Pfam" id="PF02780">
    <property type="entry name" value="Transketolase_C"/>
    <property type="match status" value="1"/>
</dbReference>